<dbReference type="AlphaFoldDB" id="A0A2M8Q8Q3"/>
<dbReference type="PANTHER" id="PTHR42792:SF2">
    <property type="entry name" value="FLAGELLIN"/>
    <property type="match status" value="1"/>
</dbReference>
<feature type="non-terminal residue" evidence="3">
    <location>
        <position position="132"/>
    </location>
</feature>
<feature type="domain" description="Flagellin N-terminal" evidence="2">
    <location>
        <begin position="5"/>
        <end position="127"/>
    </location>
</feature>
<dbReference type="GO" id="GO:0009288">
    <property type="term" value="C:bacterial-type flagellum"/>
    <property type="evidence" value="ECO:0007669"/>
    <property type="project" value="InterPro"/>
</dbReference>
<keyword evidence="3" id="KW-0969">Cilium</keyword>
<dbReference type="GO" id="GO:0005198">
    <property type="term" value="F:structural molecule activity"/>
    <property type="evidence" value="ECO:0007669"/>
    <property type="project" value="InterPro"/>
</dbReference>
<accession>A0A2M8Q8Q3</accession>
<dbReference type="EMBL" id="PGTN01000413">
    <property type="protein sequence ID" value="PJF46165.1"/>
    <property type="molecule type" value="Genomic_DNA"/>
</dbReference>
<sequence>MAFTINTNIASMQAQEYLRITQEFQSKTISRVTSGLRIVSSGDDAAGLAIANGFRSDQAVLTQGIRNANDGLATLQTIDSGINNISKLLDRARTLATQSASGTFNGNREVLNSEFQSVIAEINRQAQAIGLN</sequence>
<comment type="caution">
    <text evidence="3">The sequence shown here is derived from an EMBL/GenBank/DDBJ whole genome shotgun (WGS) entry which is preliminary data.</text>
</comment>
<evidence type="ECO:0000259" key="2">
    <source>
        <dbReference type="Pfam" id="PF00669"/>
    </source>
</evidence>
<reference evidence="3 4" key="1">
    <citation type="submission" date="2017-11" db="EMBL/GenBank/DDBJ databases">
        <title>Evolution of Phototrophy in the Chloroflexi Phylum Driven by Horizontal Gene Transfer.</title>
        <authorList>
            <person name="Ward L.M."/>
            <person name="Hemp J."/>
            <person name="Shih P.M."/>
            <person name="Mcglynn S.E."/>
            <person name="Fischer W."/>
        </authorList>
    </citation>
    <scope>NUCLEOTIDE SEQUENCE [LARGE SCALE GENOMIC DNA]</scope>
    <source>
        <strain evidence="3">JP3_7</strain>
    </source>
</reference>
<dbReference type="PRINTS" id="PR00207">
    <property type="entry name" value="FLAGELLIN"/>
</dbReference>
<dbReference type="InterPro" id="IPR001029">
    <property type="entry name" value="Flagellin_N"/>
</dbReference>
<dbReference type="InterPro" id="IPR001492">
    <property type="entry name" value="Flagellin"/>
</dbReference>
<keyword evidence="3" id="KW-0966">Cell projection</keyword>
<dbReference type="SUPFAM" id="SSF64518">
    <property type="entry name" value="Phase 1 flagellin"/>
    <property type="match status" value="1"/>
</dbReference>
<dbReference type="Pfam" id="PF00669">
    <property type="entry name" value="Flagellin_N"/>
    <property type="match status" value="1"/>
</dbReference>
<keyword evidence="3" id="KW-0282">Flagellum</keyword>
<name>A0A2M8Q8Q3_9CHLR</name>
<dbReference type="PANTHER" id="PTHR42792">
    <property type="entry name" value="FLAGELLIN"/>
    <property type="match status" value="1"/>
</dbReference>
<proteinExistence type="predicted"/>
<dbReference type="Proteomes" id="UP000230790">
    <property type="component" value="Unassembled WGS sequence"/>
</dbReference>
<evidence type="ECO:0000313" key="4">
    <source>
        <dbReference type="Proteomes" id="UP000230790"/>
    </source>
</evidence>
<gene>
    <name evidence="3" type="ORF">CUN48_15190</name>
</gene>
<evidence type="ECO:0000313" key="3">
    <source>
        <dbReference type="EMBL" id="PJF46165.1"/>
    </source>
</evidence>
<evidence type="ECO:0000256" key="1">
    <source>
        <dbReference type="ARBA" id="ARBA00020110"/>
    </source>
</evidence>
<dbReference type="Gene3D" id="1.20.1330.10">
    <property type="entry name" value="f41 fragment of flagellin, N-terminal domain"/>
    <property type="match status" value="1"/>
</dbReference>
<organism evidence="3 4">
    <name type="scientific">Candidatus Thermofonsia Clade 3 bacterium</name>
    <dbReference type="NCBI Taxonomy" id="2364212"/>
    <lineage>
        <taxon>Bacteria</taxon>
        <taxon>Bacillati</taxon>
        <taxon>Chloroflexota</taxon>
        <taxon>Candidatus Thermofontia</taxon>
        <taxon>Candidatus Thermofonsia Clade 3</taxon>
    </lineage>
</organism>
<protein>
    <recommendedName>
        <fullName evidence="1">Flagellin</fullName>
    </recommendedName>
</protein>